<keyword evidence="4" id="KW-1185">Reference proteome</keyword>
<feature type="transmembrane region" description="Helical" evidence="1">
    <location>
        <begin position="40"/>
        <end position="58"/>
    </location>
</feature>
<dbReference type="EMBL" id="CP043046">
    <property type="protein sequence ID" value="QEI06557.1"/>
    <property type="molecule type" value="Genomic_DNA"/>
</dbReference>
<feature type="transmembrane region" description="Helical" evidence="1">
    <location>
        <begin position="396"/>
        <end position="416"/>
    </location>
</feature>
<keyword evidence="1" id="KW-0472">Membrane</keyword>
<dbReference type="OrthoDB" id="7348688at2"/>
<evidence type="ECO:0000313" key="3">
    <source>
        <dbReference type="EMBL" id="QEI06557.1"/>
    </source>
</evidence>
<feature type="domain" description="CHASE2" evidence="2">
    <location>
        <begin position="61"/>
        <end position="407"/>
    </location>
</feature>
<reference evidence="3 4" key="1">
    <citation type="submission" date="2019-08" db="EMBL/GenBank/DDBJ databases">
        <title>Amphibian skin-associated Pigmentiphaga: genome sequence and occurrence across geography and hosts.</title>
        <authorList>
            <person name="Bletz M.C."/>
            <person name="Bunk B."/>
            <person name="Sproeer C."/>
            <person name="Biwer P."/>
            <person name="Reiter S."/>
            <person name="Rabemananjara F.C.E."/>
            <person name="Schulz S."/>
            <person name="Overmann J."/>
            <person name="Vences M."/>
        </authorList>
    </citation>
    <scope>NUCLEOTIDE SEQUENCE [LARGE SCALE GENOMIC DNA]</scope>
    <source>
        <strain evidence="3 4">Mada1488</strain>
    </source>
</reference>
<protein>
    <submittedName>
        <fullName evidence="3">CHASE2 domain-containing protein</fullName>
    </submittedName>
</protein>
<dbReference type="Proteomes" id="UP000325161">
    <property type="component" value="Chromosome"/>
</dbReference>
<keyword evidence="1" id="KW-0812">Transmembrane</keyword>
<organism evidence="3 4">
    <name type="scientific">Pigmentiphaga aceris</name>
    <dbReference type="NCBI Taxonomy" id="1940612"/>
    <lineage>
        <taxon>Bacteria</taxon>
        <taxon>Pseudomonadati</taxon>
        <taxon>Pseudomonadota</taxon>
        <taxon>Betaproteobacteria</taxon>
        <taxon>Burkholderiales</taxon>
        <taxon>Alcaligenaceae</taxon>
        <taxon>Pigmentiphaga</taxon>
    </lineage>
</organism>
<evidence type="ECO:0000256" key="1">
    <source>
        <dbReference type="SAM" id="Phobius"/>
    </source>
</evidence>
<dbReference type="Pfam" id="PF05226">
    <property type="entry name" value="CHASE2"/>
    <property type="match status" value="1"/>
</dbReference>
<accession>A0A5C0B1N6</accession>
<dbReference type="InterPro" id="IPR007890">
    <property type="entry name" value="CHASE2"/>
</dbReference>
<evidence type="ECO:0000313" key="4">
    <source>
        <dbReference type="Proteomes" id="UP000325161"/>
    </source>
</evidence>
<proteinExistence type="predicted"/>
<dbReference type="SMART" id="SM01080">
    <property type="entry name" value="CHASE2"/>
    <property type="match status" value="1"/>
</dbReference>
<sequence>MSATPKSVPSAGPSAPSRSWPHLFKQALRDHPSDFDVSSLLIRLVILIVASFAMLIVGTKINSDSLAVTRYMASSQAPIGAELYPLAAREQITVLMYDTQFLNEQKSAWPLSYMDHGDWLERIATNPAGRPKAIFLDITFGQQRNDRSLPSLIQTLCRIRGEYGVPIFLAALPSPVDGQLKTRPEIQAATLPDATPCVSLVGVRYTPDPIDRHAWNYPLSTHLAGKQWNPGPASDPASFRSAAMAIAQDVAGIDLGVETEPMALIWAAGRPGIQQEIDKPDLLSYCQASTFSGTRLIPDLLRQLWEDSDEIPPPCPIHQTLSMIQTETMSEEALAPYLVDRYVMVGAAVAGYNDLVNSPVHGLIPGVYLHAMALDNLLTYGDQYKQNSAWYPFPPAGLIGAGLLTIFIVFAIHIATRALRERLSIRLRVFLSRHARLAAKVQWLTDDAAIDPAASPRQIASAAGSRLLKGALQLFAWMLRLSIQAGLALLLISALQMCFRIGMLPVVELLGMTLFIEAFDYLKKIRLFLWPGTDNVPGIHKP</sequence>
<keyword evidence="1" id="KW-1133">Transmembrane helix</keyword>
<gene>
    <name evidence="3" type="ORF">FXN63_12490</name>
</gene>
<dbReference type="AlphaFoldDB" id="A0A5C0B1N6"/>
<name>A0A5C0B1N6_9BURK</name>
<dbReference type="KEGG" id="pacr:FXN63_12490"/>
<evidence type="ECO:0000259" key="2">
    <source>
        <dbReference type="SMART" id="SM01080"/>
    </source>
</evidence>